<dbReference type="EMBL" id="FNQC01000004">
    <property type="protein sequence ID" value="SDY98864.1"/>
    <property type="molecule type" value="Genomic_DNA"/>
</dbReference>
<accession>A0A1H3PCJ3</accession>
<gene>
    <name evidence="1" type="ORF">SAMN05444412_104199</name>
</gene>
<comment type="caution">
    <text evidence="1">The sequence shown here is derived from an EMBL/GenBank/DDBJ whole genome shotgun (WGS) entry which is preliminary data.</text>
</comment>
<reference evidence="1 2" key="1">
    <citation type="submission" date="2016-10" db="EMBL/GenBank/DDBJ databases">
        <authorList>
            <person name="Varghese N."/>
            <person name="Submissions S."/>
        </authorList>
    </citation>
    <scope>NUCLEOTIDE SEQUENCE [LARGE SCALE GENOMIC DNA]</scope>
    <source>
        <strain evidence="1 2">DSM 17997</strain>
    </source>
</reference>
<organism evidence="1 2">
    <name type="scientific">Rhodonellum ikkaensis</name>
    <dbReference type="NCBI Taxonomy" id="336829"/>
    <lineage>
        <taxon>Bacteria</taxon>
        <taxon>Pseudomonadati</taxon>
        <taxon>Bacteroidota</taxon>
        <taxon>Cytophagia</taxon>
        <taxon>Cytophagales</taxon>
        <taxon>Cytophagaceae</taxon>
        <taxon>Rhodonellum</taxon>
    </lineage>
</organism>
<evidence type="ECO:0000313" key="2">
    <source>
        <dbReference type="Proteomes" id="UP000199663"/>
    </source>
</evidence>
<proteinExistence type="predicted"/>
<evidence type="ECO:0000313" key="1">
    <source>
        <dbReference type="EMBL" id="SDY98864.1"/>
    </source>
</evidence>
<dbReference type="Proteomes" id="UP000199663">
    <property type="component" value="Unassembled WGS sequence"/>
</dbReference>
<protein>
    <recommendedName>
        <fullName evidence="3">Lipoprotein</fullName>
    </recommendedName>
</protein>
<keyword evidence="2" id="KW-1185">Reference proteome</keyword>
<sequence length="240" mass="27848">MPLRGFYFFIFLIHMKRLIPSTLILLIFLSSCHTTRITKSQYCKICLETADGIILDTESALLSNSQNDYVKEIIQKEFKNMGINNVFDKYELDYEYFKYGIKNIDKLEDMKALNLNLDIKYILKANVSEMRESEGYDQVDPNSSIYPIPRTPMLNSSLLNYALVETSSGEVVYKIHINTSDSEIPINTKDGMEEYYNLGTSFRTLRVGAKRGTKYIVADCSCPKMSTVRWRRLFQKKQKL</sequence>
<dbReference type="PROSITE" id="PS51257">
    <property type="entry name" value="PROKAR_LIPOPROTEIN"/>
    <property type="match status" value="1"/>
</dbReference>
<evidence type="ECO:0008006" key="3">
    <source>
        <dbReference type="Google" id="ProtNLM"/>
    </source>
</evidence>
<name>A0A1H3PCJ3_9BACT</name>